<reference evidence="2" key="1">
    <citation type="journal article" date="2023" name="Front. Plant Sci.">
        <title>Chromosomal-level genome assembly of Melastoma candidum provides insights into trichome evolution.</title>
        <authorList>
            <person name="Zhong Y."/>
            <person name="Wu W."/>
            <person name="Sun C."/>
            <person name="Zou P."/>
            <person name="Liu Y."/>
            <person name="Dai S."/>
            <person name="Zhou R."/>
        </authorList>
    </citation>
    <scope>NUCLEOTIDE SEQUENCE [LARGE SCALE GENOMIC DNA]</scope>
</reference>
<accession>A0ACB9LK17</accession>
<sequence length="75" mass="8286">MNFPSLRTLRVVFPSGELCLGDNSSTLHWWRAHFGSSLKRCLILAAAATSSSSSPRTSTFEDINDATRLICRSLQ</sequence>
<name>A0ACB9LK17_9MYRT</name>
<comment type="caution">
    <text evidence="1">The sequence shown here is derived from an EMBL/GenBank/DDBJ whole genome shotgun (WGS) entry which is preliminary data.</text>
</comment>
<gene>
    <name evidence="1" type="ORF">MLD38_036776</name>
</gene>
<protein>
    <submittedName>
        <fullName evidence="1">Uncharacterized protein</fullName>
    </submittedName>
</protein>
<proteinExistence type="predicted"/>
<dbReference type="Proteomes" id="UP001057402">
    <property type="component" value="Chromosome 11"/>
</dbReference>
<organism evidence="1 2">
    <name type="scientific">Melastoma candidum</name>
    <dbReference type="NCBI Taxonomy" id="119954"/>
    <lineage>
        <taxon>Eukaryota</taxon>
        <taxon>Viridiplantae</taxon>
        <taxon>Streptophyta</taxon>
        <taxon>Embryophyta</taxon>
        <taxon>Tracheophyta</taxon>
        <taxon>Spermatophyta</taxon>
        <taxon>Magnoliopsida</taxon>
        <taxon>eudicotyledons</taxon>
        <taxon>Gunneridae</taxon>
        <taxon>Pentapetalae</taxon>
        <taxon>rosids</taxon>
        <taxon>malvids</taxon>
        <taxon>Myrtales</taxon>
        <taxon>Melastomataceae</taxon>
        <taxon>Melastomatoideae</taxon>
        <taxon>Melastomateae</taxon>
        <taxon>Melastoma</taxon>
    </lineage>
</organism>
<evidence type="ECO:0000313" key="1">
    <source>
        <dbReference type="EMBL" id="KAI4311912.1"/>
    </source>
</evidence>
<keyword evidence="2" id="KW-1185">Reference proteome</keyword>
<evidence type="ECO:0000313" key="2">
    <source>
        <dbReference type="Proteomes" id="UP001057402"/>
    </source>
</evidence>
<dbReference type="EMBL" id="CM042890">
    <property type="protein sequence ID" value="KAI4311912.1"/>
    <property type="molecule type" value="Genomic_DNA"/>
</dbReference>